<sequence length="613" mass="62043">MEARLQVTPIRSVIGTAPPADGDAAEGFEAALASATASSSQAQAKGASQAPATPEGGEAPQPLPSSEGEEGGGAQEATSDQLKPEEADGGLSPEFEPIDAEDALPQALLAKQEGEAEVAQGALQQVATGERQQSAPGKAGDGVTDGRSAPQQQPVMAAQESRKPNEEAATGSRGPEGRPPVVPHPSGDSGHPNSAAPGLKVASEATGRRGPPEAGPSQHKGASAAPGLNSSSLNETSSTDGGAAKTEGGQGQGAAGSPFARLEGDGADAPSDQAGVTEAGSTVTNRARGAAVEPLASSETATGDAAKVANGQGAETARPQAKEPIHGGPKAESGTELLAQLQGSRQVQNKLEEGKAKPQVPASAAAGVEPETAAEARGSVTARTGGGEKLDPELAREVAALQSRAVKAEPGLRSGMPAAEPGLQPQPQEGGGQPTVTEHGEGLELDSASRLHQVRTADARAHAQADTQAALRQPVAAERMAPELRERMMMMINSRTNQAEIRLDPPELGALQVKIQMNGDQAQVQLHAQQPQTREMVEQALPRLREMLAQQGITLADTQVSQGDHGQADTQGGEPGGDGGVAGDAMVEASDEALVTVQQMTGRNAEGGIDYYA</sequence>
<comment type="caution">
    <text evidence="3">The sequence shown here is derived from an EMBL/GenBank/DDBJ whole genome shotgun (WGS) entry which is preliminary data.</text>
</comment>
<evidence type="ECO:0000256" key="1">
    <source>
        <dbReference type="SAM" id="MobiDB-lite"/>
    </source>
</evidence>
<feature type="compositionally biased region" description="Low complexity" evidence="1">
    <location>
        <begin position="228"/>
        <end position="239"/>
    </location>
</feature>
<dbReference type="RefSeq" id="WP_136854341.1">
    <property type="nucleotide sequence ID" value="NZ_SWCI01000015.1"/>
</dbReference>
<feature type="region of interest" description="Disordered" evidence="1">
    <location>
        <begin position="405"/>
        <end position="439"/>
    </location>
</feature>
<feature type="domain" description="Flagellar hook-length control protein-like C-terminal" evidence="2">
    <location>
        <begin position="486"/>
        <end position="568"/>
    </location>
</feature>
<keyword evidence="4" id="KW-1185">Reference proteome</keyword>
<feature type="compositionally biased region" description="Gly residues" evidence="1">
    <location>
        <begin position="573"/>
        <end position="582"/>
    </location>
</feature>
<feature type="region of interest" description="Disordered" evidence="1">
    <location>
        <begin position="559"/>
        <end position="583"/>
    </location>
</feature>
<dbReference type="PANTHER" id="PTHR37533:SF2">
    <property type="entry name" value="FLAGELLAR HOOK-LENGTH CONTROL PROTEIN"/>
    <property type="match status" value="1"/>
</dbReference>
<feature type="compositionally biased region" description="Polar residues" evidence="1">
    <location>
        <begin position="559"/>
        <end position="570"/>
    </location>
</feature>
<dbReference type="PANTHER" id="PTHR37533">
    <property type="entry name" value="FLAGELLAR HOOK-LENGTH CONTROL PROTEIN"/>
    <property type="match status" value="1"/>
</dbReference>
<dbReference type="OrthoDB" id="1792985at2"/>
<dbReference type="InterPro" id="IPR052563">
    <property type="entry name" value="FliK"/>
</dbReference>
<dbReference type="InterPro" id="IPR021136">
    <property type="entry name" value="Flagellar_hook_control-like_C"/>
</dbReference>
<protein>
    <recommendedName>
        <fullName evidence="2">Flagellar hook-length control protein-like C-terminal domain-containing protein</fullName>
    </recommendedName>
</protein>
<proteinExistence type="predicted"/>
<gene>
    <name evidence="3" type="ORF">FCL40_16170</name>
</gene>
<organism evidence="3 4">
    <name type="scientific">Ferrimonas sediminicola</name>
    <dbReference type="NCBI Taxonomy" id="2569538"/>
    <lineage>
        <taxon>Bacteria</taxon>
        <taxon>Pseudomonadati</taxon>
        <taxon>Pseudomonadota</taxon>
        <taxon>Gammaproteobacteria</taxon>
        <taxon>Alteromonadales</taxon>
        <taxon>Ferrimonadaceae</taxon>
        <taxon>Ferrimonas</taxon>
    </lineage>
</organism>
<dbReference type="Pfam" id="PF02120">
    <property type="entry name" value="Flg_hook"/>
    <property type="match status" value="1"/>
</dbReference>
<name>A0A4U1B9L8_9GAMM</name>
<dbReference type="Gene3D" id="3.30.750.140">
    <property type="match status" value="1"/>
</dbReference>
<feature type="region of interest" description="Disordered" evidence="1">
    <location>
        <begin position="1"/>
        <end position="393"/>
    </location>
</feature>
<dbReference type="InterPro" id="IPR038610">
    <property type="entry name" value="FliK-like_C_sf"/>
</dbReference>
<feature type="compositionally biased region" description="Low complexity" evidence="1">
    <location>
        <begin position="20"/>
        <end position="52"/>
    </location>
</feature>
<feature type="compositionally biased region" description="Polar residues" evidence="1">
    <location>
        <begin position="122"/>
        <end position="135"/>
    </location>
</feature>
<evidence type="ECO:0000259" key="2">
    <source>
        <dbReference type="Pfam" id="PF02120"/>
    </source>
</evidence>
<dbReference type="Proteomes" id="UP000305674">
    <property type="component" value="Unassembled WGS sequence"/>
</dbReference>
<dbReference type="AlphaFoldDB" id="A0A4U1B9L8"/>
<evidence type="ECO:0000313" key="4">
    <source>
        <dbReference type="Proteomes" id="UP000305674"/>
    </source>
</evidence>
<dbReference type="EMBL" id="SWCI01000015">
    <property type="protein sequence ID" value="TKB47237.1"/>
    <property type="molecule type" value="Genomic_DNA"/>
</dbReference>
<dbReference type="CDD" id="cd17470">
    <property type="entry name" value="T3SS_Flik_C"/>
    <property type="match status" value="1"/>
</dbReference>
<reference evidence="3 4" key="1">
    <citation type="submission" date="2019-04" db="EMBL/GenBank/DDBJ databases">
        <authorList>
            <person name="Hwang J.C."/>
        </authorList>
    </citation>
    <scope>NUCLEOTIDE SEQUENCE [LARGE SCALE GENOMIC DNA]</scope>
    <source>
        <strain evidence="3 4">IMCC35001</strain>
    </source>
</reference>
<evidence type="ECO:0000313" key="3">
    <source>
        <dbReference type="EMBL" id="TKB47237.1"/>
    </source>
</evidence>
<accession>A0A4U1B9L8</accession>